<dbReference type="EMBL" id="BSXW01000094">
    <property type="protein sequence ID" value="GMF11914.1"/>
    <property type="molecule type" value="Genomic_DNA"/>
</dbReference>
<gene>
    <name evidence="1" type="ORF">Plil01_000258100</name>
</gene>
<accession>A0A9W6WGK5</accession>
<organism evidence="1 2">
    <name type="scientific">Phytophthora lilii</name>
    <dbReference type="NCBI Taxonomy" id="2077276"/>
    <lineage>
        <taxon>Eukaryota</taxon>
        <taxon>Sar</taxon>
        <taxon>Stramenopiles</taxon>
        <taxon>Oomycota</taxon>
        <taxon>Peronosporomycetes</taxon>
        <taxon>Peronosporales</taxon>
        <taxon>Peronosporaceae</taxon>
        <taxon>Phytophthora</taxon>
    </lineage>
</organism>
<proteinExistence type="predicted"/>
<keyword evidence="2" id="KW-1185">Reference proteome</keyword>
<name>A0A9W6WGK5_9STRA</name>
<dbReference type="OrthoDB" id="110891at2759"/>
<sequence>MKFSATKLRAGNELYKDAHFNIWTKYVNDLFPNDISKATLTMASTLTNNVGDKALGSMLCVAKETTGTRVVATRLQARQFQVWQDNGISADNVFRNLGLYEVPRETWFKSPRFRDWTKYVRRLHPEEATTTML</sequence>
<evidence type="ECO:0000313" key="1">
    <source>
        <dbReference type="EMBL" id="GMF11914.1"/>
    </source>
</evidence>
<dbReference type="AlphaFoldDB" id="A0A9W6WGK5"/>
<reference evidence="1" key="1">
    <citation type="submission" date="2023-04" db="EMBL/GenBank/DDBJ databases">
        <title>Phytophthora lilii NBRC 32176.</title>
        <authorList>
            <person name="Ichikawa N."/>
            <person name="Sato H."/>
            <person name="Tonouchi N."/>
        </authorList>
    </citation>
    <scope>NUCLEOTIDE SEQUENCE</scope>
    <source>
        <strain evidence="1">NBRC 32176</strain>
    </source>
</reference>
<evidence type="ECO:0000313" key="2">
    <source>
        <dbReference type="Proteomes" id="UP001165083"/>
    </source>
</evidence>
<comment type="caution">
    <text evidence="1">The sequence shown here is derived from an EMBL/GenBank/DDBJ whole genome shotgun (WGS) entry which is preliminary data.</text>
</comment>
<dbReference type="Proteomes" id="UP001165083">
    <property type="component" value="Unassembled WGS sequence"/>
</dbReference>
<protein>
    <submittedName>
        <fullName evidence="1">Unnamed protein product</fullName>
    </submittedName>
</protein>